<evidence type="ECO:0000259" key="4">
    <source>
        <dbReference type="PROSITE" id="PS51898"/>
    </source>
</evidence>
<dbReference type="AlphaFoldDB" id="A0A388TC50"/>
<evidence type="ECO:0000256" key="1">
    <source>
        <dbReference type="ARBA" id="ARBA00008857"/>
    </source>
</evidence>
<dbReference type="GO" id="GO:0003677">
    <property type="term" value="F:DNA binding"/>
    <property type="evidence" value="ECO:0007669"/>
    <property type="project" value="UniProtKB-KW"/>
</dbReference>
<evidence type="ECO:0000313" key="5">
    <source>
        <dbReference type="EMBL" id="GBR74037.1"/>
    </source>
</evidence>
<keyword evidence="3" id="KW-0233">DNA recombination</keyword>
<dbReference type="PROSITE" id="PS51898">
    <property type="entry name" value="TYR_RECOMBINASE"/>
    <property type="match status" value="1"/>
</dbReference>
<dbReference type="GO" id="GO:0015074">
    <property type="term" value="P:DNA integration"/>
    <property type="evidence" value="ECO:0007669"/>
    <property type="project" value="InterPro"/>
</dbReference>
<dbReference type="InterPro" id="IPR011010">
    <property type="entry name" value="DNA_brk_join_enz"/>
</dbReference>
<dbReference type="Proteomes" id="UP000269352">
    <property type="component" value="Unassembled WGS sequence"/>
</dbReference>
<feature type="domain" description="Tyr recombinase" evidence="4">
    <location>
        <begin position="115"/>
        <end position="311"/>
    </location>
</feature>
<dbReference type="PANTHER" id="PTHR30349:SF41">
    <property type="entry name" value="INTEGRASE_RECOMBINASE PROTEIN MJ0367-RELATED"/>
    <property type="match status" value="1"/>
</dbReference>
<dbReference type="PANTHER" id="PTHR30349">
    <property type="entry name" value="PHAGE INTEGRASE-RELATED"/>
    <property type="match status" value="1"/>
</dbReference>
<dbReference type="SUPFAM" id="SSF56349">
    <property type="entry name" value="DNA breaking-rejoining enzymes"/>
    <property type="match status" value="1"/>
</dbReference>
<dbReference type="GO" id="GO:0006310">
    <property type="term" value="P:DNA recombination"/>
    <property type="evidence" value="ECO:0007669"/>
    <property type="project" value="UniProtKB-KW"/>
</dbReference>
<sequence>MFFKKTIKDYADGLFIIGGYWHEKRKQKGRNFIGKSVHDKNALVKNYIIPLLGNYPPAELTHKIVNNTLFDLDLAPATKNKILSCLSDIYTHLIEEEIVKENPLQGILRFCGQKNKRGILSPDEMNKLFPQDRAELLKIWCSQVYLTAFLVLKDTGLRPGELRALQWKDWNRELKFFPITKAIEAGKRIKIKGTKTGRVKPALVTAFTAEQIEILKSERLFILPDDFIFLSHYGKPISDSVLSQRFHEGVKRAGIDRPEITPYWLRHTFNTRMLETLPDDIVRKLMGHASAKMTQYYRHADVFSLQREAVKISEKIAKLSAA</sequence>
<protein>
    <submittedName>
        <fullName evidence="5">DNA breaking-rejoining enzymes super family</fullName>
    </submittedName>
</protein>
<keyword evidence="6" id="KW-1185">Reference proteome</keyword>
<evidence type="ECO:0000256" key="3">
    <source>
        <dbReference type="ARBA" id="ARBA00023172"/>
    </source>
</evidence>
<evidence type="ECO:0000256" key="2">
    <source>
        <dbReference type="ARBA" id="ARBA00023125"/>
    </source>
</evidence>
<dbReference type="InterPro" id="IPR010998">
    <property type="entry name" value="Integrase_recombinase_N"/>
</dbReference>
<organism evidence="5 6">
    <name type="scientific">Termititenax aidoneus</name>
    <dbReference type="NCBI Taxonomy" id="2218524"/>
    <lineage>
        <taxon>Bacteria</taxon>
        <taxon>Bacillati</taxon>
        <taxon>Candidatus Margulisiibacteriota</taxon>
        <taxon>Candidatus Termititenacia</taxon>
        <taxon>Candidatus Termititenacales</taxon>
        <taxon>Candidatus Termititenacaceae</taxon>
        <taxon>Candidatus Termititenax</taxon>
    </lineage>
</organism>
<dbReference type="Pfam" id="PF00589">
    <property type="entry name" value="Phage_integrase"/>
    <property type="match status" value="1"/>
</dbReference>
<proteinExistence type="inferred from homology"/>
<dbReference type="InterPro" id="IPR013762">
    <property type="entry name" value="Integrase-like_cat_sf"/>
</dbReference>
<dbReference type="CDD" id="cd00796">
    <property type="entry name" value="INT_Rci_Hp1_C"/>
    <property type="match status" value="1"/>
</dbReference>
<evidence type="ECO:0000313" key="6">
    <source>
        <dbReference type="Proteomes" id="UP000269352"/>
    </source>
</evidence>
<dbReference type="Gene3D" id="1.10.443.10">
    <property type="entry name" value="Intergrase catalytic core"/>
    <property type="match status" value="1"/>
</dbReference>
<keyword evidence="2" id="KW-0238">DNA-binding</keyword>
<name>A0A388TC50_TERA1</name>
<dbReference type="Gene3D" id="1.10.150.130">
    <property type="match status" value="1"/>
</dbReference>
<accession>A0A388TC50</accession>
<reference evidence="5 6" key="1">
    <citation type="journal article" date="2019" name="ISME J.">
        <title>Genome analyses of uncultured TG2/ZB3 bacteria in 'Margulisbacteria' specifically attached to ectosymbiotic spirochetes of protists in the termite gut.</title>
        <authorList>
            <person name="Utami Y.D."/>
            <person name="Kuwahara H."/>
            <person name="Igai K."/>
            <person name="Murakami T."/>
            <person name="Sugaya K."/>
            <person name="Morikawa T."/>
            <person name="Nagura Y."/>
            <person name="Yuki M."/>
            <person name="Deevong P."/>
            <person name="Inoue T."/>
            <person name="Kihara K."/>
            <person name="Lo N."/>
            <person name="Yamada A."/>
            <person name="Ohkuma M."/>
            <person name="Hongoh Y."/>
        </authorList>
    </citation>
    <scope>NUCLEOTIDE SEQUENCE [LARGE SCALE GENOMIC DNA]</scope>
    <source>
        <strain evidence="5">NkOx7-01</strain>
    </source>
</reference>
<comment type="similarity">
    <text evidence="1">Belongs to the 'phage' integrase family.</text>
</comment>
<dbReference type="InterPro" id="IPR002104">
    <property type="entry name" value="Integrase_catalytic"/>
</dbReference>
<gene>
    <name evidence="5" type="ORF">NO1_1274</name>
</gene>
<dbReference type="EMBL" id="BGZN01000027">
    <property type="protein sequence ID" value="GBR74037.1"/>
    <property type="molecule type" value="Genomic_DNA"/>
</dbReference>
<dbReference type="InterPro" id="IPR050090">
    <property type="entry name" value="Tyrosine_recombinase_XerCD"/>
</dbReference>
<comment type="caution">
    <text evidence="5">The sequence shown here is derived from an EMBL/GenBank/DDBJ whole genome shotgun (WGS) entry which is preliminary data.</text>
</comment>